<name>A0A2I0WJ11_9ASPA</name>
<reference evidence="2 3" key="1">
    <citation type="journal article" date="2016" name="Sci. Rep.">
        <title>The Dendrobium catenatum Lindl. genome sequence provides insights into polysaccharide synthase, floral development and adaptive evolution.</title>
        <authorList>
            <person name="Zhang G.Q."/>
            <person name="Xu Q."/>
            <person name="Bian C."/>
            <person name="Tsai W.C."/>
            <person name="Yeh C.M."/>
            <person name="Liu K.W."/>
            <person name="Yoshida K."/>
            <person name="Zhang L.S."/>
            <person name="Chang S.B."/>
            <person name="Chen F."/>
            <person name="Shi Y."/>
            <person name="Su Y.Y."/>
            <person name="Zhang Y.Q."/>
            <person name="Chen L.J."/>
            <person name="Yin Y."/>
            <person name="Lin M."/>
            <person name="Huang H."/>
            <person name="Deng H."/>
            <person name="Wang Z.W."/>
            <person name="Zhu S.L."/>
            <person name="Zhao X."/>
            <person name="Deng C."/>
            <person name="Niu S.C."/>
            <person name="Huang J."/>
            <person name="Wang M."/>
            <person name="Liu G.H."/>
            <person name="Yang H.J."/>
            <person name="Xiao X.J."/>
            <person name="Hsiao Y.Y."/>
            <person name="Wu W.L."/>
            <person name="Chen Y.Y."/>
            <person name="Mitsuda N."/>
            <person name="Ohme-Takagi M."/>
            <person name="Luo Y.B."/>
            <person name="Van de Peer Y."/>
            <person name="Liu Z.J."/>
        </authorList>
    </citation>
    <scope>NUCLEOTIDE SEQUENCE [LARGE SCALE GENOMIC DNA]</scope>
    <source>
        <tissue evidence="2">The whole plant</tissue>
    </source>
</reference>
<evidence type="ECO:0000256" key="1">
    <source>
        <dbReference type="SAM" id="Coils"/>
    </source>
</evidence>
<keyword evidence="1" id="KW-0175">Coiled coil</keyword>
<sequence length="229" mass="25975">MAADASLPWKLYHNPHFLSDSLHDSPHLLLAYETPTSPLHPNPLSTVMDDLALALAEISELRAEVDLERRMRRAAESLAKSVARELADERRARADAEAEMARCREAADRAVREADEDRRMLKLAEAWREERVKMKLAHAAIVLEERIQEVASNVIMQKTSEVDCVAAAARNGRERQGREIENPHIRRGINGFVEFSRAFRVRSPGLGRERERGGGDLECERAHLRVLMK</sequence>
<evidence type="ECO:0008006" key="4">
    <source>
        <dbReference type="Google" id="ProtNLM"/>
    </source>
</evidence>
<gene>
    <name evidence="2" type="ORF">MA16_Dca021409</name>
</gene>
<keyword evidence="3" id="KW-1185">Reference proteome</keyword>
<organism evidence="2 3">
    <name type="scientific">Dendrobium catenatum</name>
    <dbReference type="NCBI Taxonomy" id="906689"/>
    <lineage>
        <taxon>Eukaryota</taxon>
        <taxon>Viridiplantae</taxon>
        <taxon>Streptophyta</taxon>
        <taxon>Embryophyta</taxon>
        <taxon>Tracheophyta</taxon>
        <taxon>Spermatophyta</taxon>
        <taxon>Magnoliopsida</taxon>
        <taxon>Liliopsida</taxon>
        <taxon>Asparagales</taxon>
        <taxon>Orchidaceae</taxon>
        <taxon>Epidendroideae</taxon>
        <taxon>Malaxideae</taxon>
        <taxon>Dendrobiinae</taxon>
        <taxon>Dendrobium</taxon>
    </lineage>
</organism>
<dbReference type="Proteomes" id="UP000233837">
    <property type="component" value="Unassembled WGS sequence"/>
</dbReference>
<feature type="coiled-coil region" evidence="1">
    <location>
        <begin position="79"/>
        <end position="113"/>
    </location>
</feature>
<dbReference type="InterPro" id="IPR043424">
    <property type="entry name" value="BLT-like"/>
</dbReference>
<evidence type="ECO:0000313" key="2">
    <source>
        <dbReference type="EMBL" id="PKU75632.1"/>
    </source>
</evidence>
<dbReference type="PANTHER" id="PTHR31071:SF39">
    <property type="entry name" value="PROTEIN BRANCHLESS TRICHOME"/>
    <property type="match status" value="1"/>
</dbReference>
<reference evidence="2 3" key="2">
    <citation type="journal article" date="2017" name="Nature">
        <title>The Apostasia genome and the evolution of orchids.</title>
        <authorList>
            <person name="Zhang G.Q."/>
            <person name="Liu K.W."/>
            <person name="Li Z."/>
            <person name="Lohaus R."/>
            <person name="Hsiao Y.Y."/>
            <person name="Niu S.C."/>
            <person name="Wang J.Y."/>
            <person name="Lin Y.C."/>
            <person name="Xu Q."/>
            <person name="Chen L.J."/>
            <person name="Yoshida K."/>
            <person name="Fujiwara S."/>
            <person name="Wang Z.W."/>
            <person name="Zhang Y.Q."/>
            <person name="Mitsuda N."/>
            <person name="Wang M."/>
            <person name="Liu G.H."/>
            <person name="Pecoraro L."/>
            <person name="Huang H.X."/>
            <person name="Xiao X.J."/>
            <person name="Lin M."/>
            <person name="Wu X.Y."/>
            <person name="Wu W.L."/>
            <person name="Chen Y.Y."/>
            <person name="Chang S.B."/>
            <person name="Sakamoto S."/>
            <person name="Ohme-Takagi M."/>
            <person name="Yagi M."/>
            <person name="Zeng S.J."/>
            <person name="Shen C.Y."/>
            <person name="Yeh C.M."/>
            <person name="Luo Y.B."/>
            <person name="Tsai W.C."/>
            <person name="Van de Peer Y."/>
            <person name="Liu Z.J."/>
        </authorList>
    </citation>
    <scope>NUCLEOTIDE SEQUENCE [LARGE SCALE GENOMIC DNA]</scope>
    <source>
        <tissue evidence="2">The whole plant</tissue>
    </source>
</reference>
<proteinExistence type="predicted"/>
<dbReference type="PANTHER" id="PTHR31071">
    <property type="entry name" value="GB|AAF24581.1"/>
    <property type="match status" value="1"/>
</dbReference>
<protein>
    <recommendedName>
        <fullName evidence="4">Protein BRANCHLESS TRICHOME</fullName>
    </recommendedName>
</protein>
<accession>A0A2I0WJ11</accession>
<evidence type="ECO:0000313" key="3">
    <source>
        <dbReference type="Proteomes" id="UP000233837"/>
    </source>
</evidence>
<dbReference type="AlphaFoldDB" id="A0A2I0WJ11"/>
<dbReference type="OrthoDB" id="777875at2759"/>
<dbReference type="EMBL" id="KZ502582">
    <property type="protein sequence ID" value="PKU75632.1"/>
    <property type="molecule type" value="Genomic_DNA"/>
</dbReference>